<protein>
    <submittedName>
        <fullName evidence="4">Outer membrane beta-barrel protein</fullName>
    </submittedName>
</protein>
<keyword evidence="5" id="KW-1185">Reference proteome</keyword>
<feature type="chain" id="PRO_5045222439" evidence="2">
    <location>
        <begin position="26"/>
        <end position="210"/>
    </location>
</feature>
<evidence type="ECO:0000259" key="3">
    <source>
        <dbReference type="Pfam" id="PF13505"/>
    </source>
</evidence>
<dbReference type="Pfam" id="PF13505">
    <property type="entry name" value="OMP_b-brl"/>
    <property type="match status" value="1"/>
</dbReference>
<feature type="domain" description="Outer membrane protein beta-barrel" evidence="3">
    <location>
        <begin position="18"/>
        <end position="209"/>
    </location>
</feature>
<dbReference type="SUPFAM" id="SSF56925">
    <property type="entry name" value="OMPA-like"/>
    <property type="match status" value="1"/>
</dbReference>
<keyword evidence="1 2" id="KW-0732">Signal</keyword>
<feature type="signal peptide" evidence="2">
    <location>
        <begin position="1"/>
        <end position="25"/>
    </location>
</feature>
<proteinExistence type="predicted"/>
<dbReference type="InterPro" id="IPR011250">
    <property type="entry name" value="OMP/PagP_B-barrel"/>
</dbReference>
<evidence type="ECO:0000313" key="4">
    <source>
        <dbReference type="EMBL" id="MFD2522921.1"/>
    </source>
</evidence>
<evidence type="ECO:0000256" key="2">
    <source>
        <dbReference type="SAM" id="SignalP"/>
    </source>
</evidence>
<dbReference type="InterPro" id="IPR027385">
    <property type="entry name" value="Beta-barrel_OMP"/>
</dbReference>
<evidence type="ECO:0000256" key="1">
    <source>
        <dbReference type="ARBA" id="ARBA00022729"/>
    </source>
</evidence>
<gene>
    <name evidence="4" type="ORF">ACFSR2_18625</name>
</gene>
<sequence>MKTLLQKKYIAHLLIFSLISLSTVAQETIRLRSNTEGFHIGIGGGYKHWLSSYFDRLDETEPMGLGGGLTIGYGLNQHIELFATYDWHTFAFENQWDDYGFSVFGVGARYNFGGTLQAVRPFVEAAYNYQDMVISPVSLGGLLYEYNLKGGAFSVGGGVNFFVAPKWAIQAKAGANVGKFSTFLVDQDGIQDRPDVKTFQFGLGLSYYFN</sequence>
<reference evidence="5" key="1">
    <citation type="journal article" date="2019" name="Int. J. Syst. Evol. Microbiol.">
        <title>The Global Catalogue of Microorganisms (GCM) 10K type strain sequencing project: providing services to taxonomists for standard genome sequencing and annotation.</title>
        <authorList>
            <consortium name="The Broad Institute Genomics Platform"/>
            <consortium name="The Broad Institute Genome Sequencing Center for Infectious Disease"/>
            <person name="Wu L."/>
            <person name="Ma J."/>
        </authorList>
    </citation>
    <scope>NUCLEOTIDE SEQUENCE [LARGE SCALE GENOMIC DNA]</scope>
    <source>
        <strain evidence="5">KCTC 52344</strain>
    </source>
</reference>
<dbReference type="Proteomes" id="UP001597510">
    <property type="component" value="Unassembled WGS sequence"/>
</dbReference>
<dbReference type="EMBL" id="JBHULC010000022">
    <property type="protein sequence ID" value="MFD2522921.1"/>
    <property type="molecule type" value="Genomic_DNA"/>
</dbReference>
<dbReference type="RefSeq" id="WP_340239618.1">
    <property type="nucleotide sequence ID" value="NZ_JBBEWC010000013.1"/>
</dbReference>
<evidence type="ECO:0000313" key="5">
    <source>
        <dbReference type="Proteomes" id="UP001597510"/>
    </source>
</evidence>
<organism evidence="4 5">
    <name type="scientific">Emticicia soli</name>
    <dbReference type="NCBI Taxonomy" id="2027878"/>
    <lineage>
        <taxon>Bacteria</taxon>
        <taxon>Pseudomonadati</taxon>
        <taxon>Bacteroidota</taxon>
        <taxon>Cytophagia</taxon>
        <taxon>Cytophagales</taxon>
        <taxon>Leadbetterellaceae</taxon>
        <taxon>Emticicia</taxon>
    </lineage>
</organism>
<name>A0ABW5JDT3_9BACT</name>
<comment type="caution">
    <text evidence="4">The sequence shown here is derived from an EMBL/GenBank/DDBJ whole genome shotgun (WGS) entry which is preliminary data.</text>
</comment>
<accession>A0ABW5JDT3</accession>
<dbReference type="Gene3D" id="2.40.160.20">
    <property type="match status" value="1"/>
</dbReference>